<evidence type="ECO:0000256" key="2">
    <source>
        <dbReference type="ARBA" id="ARBA00005981"/>
    </source>
</evidence>
<dbReference type="OrthoDB" id="273345at2759"/>
<evidence type="ECO:0000256" key="1">
    <source>
        <dbReference type="ARBA" id="ARBA00004123"/>
    </source>
</evidence>
<dbReference type="GO" id="GO:0005634">
    <property type="term" value="C:nucleus"/>
    <property type="evidence" value="ECO:0007669"/>
    <property type="project" value="UniProtKB-SubCell"/>
</dbReference>
<keyword evidence="9" id="KW-1185">Reference proteome</keyword>
<dbReference type="EMBL" id="KN822007">
    <property type="protein sequence ID" value="KIM69340.1"/>
    <property type="molecule type" value="Genomic_DNA"/>
</dbReference>
<evidence type="ECO:0000259" key="6">
    <source>
        <dbReference type="Pfam" id="PF03962"/>
    </source>
</evidence>
<sequence>MVWARLNHVSPDLIIRIIQAPRGLSAEEKRNKLLEIFHESKDFFQLKELEKIAPKLKGIVSQSVKETLQSLVDDGLVQTDKIGSSNFFWSFPSQRGSIVRNRLDTSRNAQSSHNSQLEELEASIEREKAIRPESALRTVALEKLSAANADIKTLEAELRVYGACDPVKVEAKRRAVILAHEAAIRWTDNYSILITHFTRQNGVDTQEIRKFLGINEDYEDIY</sequence>
<evidence type="ECO:0000259" key="7">
    <source>
        <dbReference type="Pfam" id="PF18517"/>
    </source>
</evidence>
<gene>
    <name evidence="8" type="ORF">SCLCIDRAFT_103984</name>
</gene>
<dbReference type="PIRSF" id="PIRSF026991">
    <property type="entry name" value="Mnd1"/>
    <property type="match status" value="1"/>
</dbReference>
<evidence type="ECO:0000313" key="9">
    <source>
        <dbReference type="Proteomes" id="UP000053989"/>
    </source>
</evidence>
<evidence type="ECO:0000313" key="8">
    <source>
        <dbReference type="EMBL" id="KIM69340.1"/>
    </source>
</evidence>
<evidence type="ECO:0000256" key="4">
    <source>
        <dbReference type="ARBA" id="ARBA00023242"/>
    </source>
</evidence>
<keyword evidence="3" id="KW-0175">Coiled coil</keyword>
<proteinExistence type="inferred from homology"/>
<dbReference type="Pfam" id="PF03962">
    <property type="entry name" value="Mnd1"/>
    <property type="match status" value="1"/>
</dbReference>
<dbReference type="STRING" id="1036808.A0A0C3E9B4"/>
<reference evidence="9" key="2">
    <citation type="submission" date="2015-01" db="EMBL/GenBank/DDBJ databases">
        <title>Evolutionary Origins and Diversification of the Mycorrhizal Mutualists.</title>
        <authorList>
            <consortium name="DOE Joint Genome Institute"/>
            <consortium name="Mycorrhizal Genomics Consortium"/>
            <person name="Kohler A."/>
            <person name="Kuo A."/>
            <person name="Nagy L.G."/>
            <person name="Floudas D."/>
            <person name="Copeland A."/>
            <person name="Barry K.W."/>
            <person name="Cichocki N."/>
            <person name="Veneault-Fourrey C."/>
            <person name="LaButti K."/>
            <person name="Lindquist E.A."/>
            <person name="Lipzen A."/>
            <person name="Lundell T."/>
            <person name="Morin E."/>
            <person name="Murat C."/>
            <person name="Riley R."/>
            <person name="Ohm R."/>
            <person name="Sun H."/>
            <person name="Tunlid A."/>
            <person name="Henrissat B."/>
            <person name="Grigoriev I.V."/>
            <person name="Hibbett D.S."/>
            <person name="Martin F."/>
        </authorList>
    </citation>
    <scope>NUCLEOTIDE SEQUENCE [LARGE SCALE GENOMIC DNA]</scope>
    <source>
        <strain evidence="9">Foug A</strain>
    </source>
</reference>
<dbReference type="InterPro" id="IPR040661">
    <property type="entry name" value="LZ3wCH"/>
</dbReference>
<evidence type="ECO:0000256" key="3">
    <source>
        <dbReference type="ARBA" id="ARBA00023054"/>
    </source>
</evidence>
<dbReference type="Proteomes" id="UP000053989">
    <property type="component" value="Unassembled WGS sequence"/>
</dbReference>
<comment type="similarity">
    <text evidence="2 5">Belongs to the MND1 family.</text>
</comment>
<dbReference type="GO" id="GO:0007131">
    <property type="term" value="P:reciprocal meiotic recombination"/>
    <property type="evidence" value="ECO:0007669"/>
    <property type="project" value="InterPro"/>
</dbReference>
<dbReference type="FunCoup" id="A0A0C3E9B4">
    <property type="interactions" value="81"/>
</dbReference>
<keyword evidence="4 5" id="KW-0539">Nucleus</keyword>
<feature type="domain" description="Leucine zipper with capping helix" evidence="7">
    <location>
        <begin position="167"/>
        <end position="220"/>
    </location>
</feature>
<comment type="subcellular location">
    <subcellularLocation>
        <location evidence="1 5">Nucleus</location>
    </subcellularLocation>
</comment>
<dbReference type="GO" id="GO:0003690">
    <property type="term" value="F:double-stranded DNA binding"/>
    <property type="evidence" value="ECO:0007669"/>
    <property type="project" value="InterPro"/>
</dbReference>
<feature type="domain" description="Mnd1 HTH" evidence="6">
    <location>
        <begin position="33"/>
        <end position="92"/>
    </location>
</feature>
<dbReference type="HOGENOM" id="CLU_080628_3_1_1"/>
<dbReference type="InParanoid" id="A0A0C3E9B4"/>
<comment type="function">
    <text evidence="5">Required for proper homologous chromosome pairing and efficient cross-over and intragenic recombination during meiosis.</text>
</comment>
<dbReference type="InterPro" id="IPR005647">
    <property type="entry name" value="Mnd1"/>
</dbReference>
<accession>A0A0C3E9B4</accession>
<dbReference type="Pfam" id="PF18517">
    <property type="entry name" value="LZ3wCH"/>
    <property type="match status" value="1"/>
</dbReference>
<organism evidence="8 9">
    <name type="scientific">Scleroderma citrinum Foug A</name>
    <dbReference type="NCBI Taxonomy" id="1036808"/>
    <lineage>
        <taxon>Eukaryota</taxon>
        <taxon>Fungi</taxon>
        <taxon>Dikarya</taxon>
        <taxon>Basidiomycota</taxon>
        <taxon>Agaricomycotina</taxon>
        <taxon>Agaricomycetes</taxon>
        <taxon>Agaricomycetidae</taxon>
        <taxon>Boletales</taxon>
        <taxon>Sclerodermatineae</taxon>
        <taxon>Sclerodermataceae</taxon>
        <taxon>Scleroderma</taxon>
    </lineage>
</organism>
<protein>
    <recommendedName>
        <fullName evidence="5">Meiotic nuclear division protein 1</fullName>
    </recommendedName>
</protein>
<dbReference type="AlphaFoldDB" id="A0A0C3E9B4"/>
<reference evidence="8 9" key="1">
    <citation type="submission" date="2014-04" db="EMBL/GenBank/DDBJ databases">
        <authorList>
            <consortium name="DOE Joint Genome Institute"/>
            <person name="Kuo A."/>
            <person name="Kohler A."/>
            <person name="Nagy L.G."/>
            <person name="Floudas D."/>
            <person name="Copeland A."/>
            <person name="Barry K.W."/>
            <person name="Cichocki N."/>
            <person name="Veneault-Fourrey C."/>
            <person name="LaButti K."/>
            <person name="Lindquist E.A."/>
            <person name="Lipzen A."/>
            <person name="Lundell T."/>
            <person name="Morin E."/>
            <person name="Murat C."/>
            <person name="Sun H."/>
            <person name="Tunlid A."/>
            <person name="Henrissat B."/>
            <person name="Grigoriev I.V."/>
            <person name="Hibbett D.S."/>
            <person name="Martin F."/>
            <person name="Nordberg H.P."/>
            <person name="Cantor M.N."/>
            <person name="Hua S.X."/>
        </authorList>
    </citation>
    <scope>NUCLEOTIDE SEQUENCE [LARGE SCALE GENOMIC DNA]</scope>
    <source>
        <strain evidence="8 9">Foug A</strain>
    </source>
</reference>
<name>A0A0C3E9B4_9AGAM</name>
<dbReference type="InterPro" id="IPR040453">
    <property type="entry name" value="Mnd1_HTH"/>
</dbReference>
<evidence type="ECO:0000256" key="5">
    <source>
        <dbReference type="PIRNR" id="PIRNR026991"/>
    </source>
</evidence>